<organism evidence="3 4">
    <name type="scientific">Magnetospirillum moscoviense</name>
    <dbReference type="NCBI Taxonomy" id="1437059"/>
    <lineage>
        <taxon>Bacteria</taxon>
        <taxon>Pseudomonadati</taxon>
        <taxon>Pseudomonadota</taxon>
        <taxon>Alphaproteobacteria</taxon>
        <taxon>Rhodospirillales</taxon>
        <taxon>Rhodospirillaceae</taxon>
        <taxon>Magnetospirillum</taxon>
    </lineage>
</organism>
<evidence type="ECO:0000313" key="3">
    <source>
        <dbReference type="EMBL" id="OAN55720.1"/>
    </source>
</evidence>
<name>A0A178MZZ7_9PROT</name>
<dbReference type="AlphaFoldDB" id="A0A178MZZ7"/>
<reference evidence="3 4" key="1">
    <citation type="submission" date="2016-04" db="EMBL/GenBank/DDBJ databases">
        <title>Draft genome sequence of freshwater magnetotactic bacteria Magnetospirillum marisnigri SP-1 and Magnetospirillum moscoviense BB-1.</title>
        <authorList>
            <person name="Koziaeva V."/>
            <person name="Dziuba M.V."/>
            <person name="Ivanov T.M."/>
            <person name="Kuznetsov B."/>
            <person name="Grouzdev D.S."/>
        </authorList>
    </citation>
    <scope>NUCLEOTIDE SEQUENCE [LARGE SCALE GENOMIC DNA]</scope>
    <source>
        <strain evidence="3 4">BB-1</strain>
    </source>
</reference>
<dbReference type="STRING" id="1437059.A6A05_08175"/>
<dbReference type="Proteomes" id="UP000078543">
    <property type="component" value="Unassembled WGS sequence"/>
</dbReference>
<dbReference type="RefSeq" id="WP_068497879.1">
    <property type="nucleotide sequence ID" value="NZ_LWQU01000095.1"/>
</dbReference>
<accession>A0A178MZZ7</accession>
<feature type="chain" id="PRO_5008092407" description="ABC-type transport auxiliary lipoprotein component domain-containing protein" evidence="1">
    <location>
        <begin position="19"/>
        <end position="194"/>
    </location>
</feature>
<feature type="signal peptide" evidence="1">
    <location>
        <begin position="1"/>
        <end position="18"/>
    </location>
</feature>
<dbReference type="SUPFAM" id="SSF159594">
    <property type="entry name" value="XCC0632-like"/>
    <property type="match status" value="1"/>
</dbReference>
<protein>
    <recommendedName>
        <fullName evidence="2">ABC-type transport auxiliary lipoprotein component domain-containing protein</fullName>
    </recommendedName>
</protein>
<dbReference type="EMBL" id="LWQU01000095">
    <property type="protein sequence ID" value="OAN55720.1"/>
    <property type="molecule type" value="Genomic_DNA"/>
</dbReference>
<feature type="domain" description="ABC-type transport auxiliary lipoprotein component" evidence="2">
    <location>
        <begin position="34"/>
        <end position="182"/>
    </location>
</feature>
<dbReference type="OrthoDB" id="8445211at2"/>
<sequence length="194" mass="20906">MRKQAFILVLASALSACASPAPPRDSFHRLEIAQPAQRFTAPVLPGVLEVARLESEGMLNERPLAYQEADGSLARYRYDLWTEVPAVMLQEHLTEVLRGAGIAGTITTPDLRVPPDWILRGRISRFELVPSSGKVVARIRLAVVSAKDGGLVLQETYGAEVPAATGPDAEVKALGAAVSDILARFVADLGRARR</sequence>
<keyword evidence="4" id="KW-1185">Reference proteome</keyword>
<gene>
    <name evidence="3" type="ORF">A6A05_08175</name>
</gene>
<dbReference type="PROSITE" id="PS51257">
    <property type="entry name" value="PROKAR_LIPOPROTEIN"/>
    <property type="match status" value="1"/>
</dbReference>
<evidence type="ECO:0000256" key="1">
    <source>
        <dbReference type="SAM" id="SignalP"/>
    </source>
</evidence>
<evidence type="ECO:0000313" key="4">
    <source>
        <dbReference type="Proteomes" id="UP000078543"/>
    </source>
</evidence>
<dbReference type="InterPro" id="IPR005586">
    <property type="entry name" value="ABC_trans_aux"/>
</dbReference>
<evidence type="ECO:0000259" key="2">
    <source>
        <dbReference type="Pfam" id="PF03886"/>
    </source>
</evidence>
<dbReference type="Pfam" id="PF03886">
    <property type="entry name" value="ABC_trans_aux"/>
    <property type="match status" value="1"/>
</dbReference>
<proteinExistence type="predicted"/>
<dbReference type="Gene3D" id="3.40.50.10610">
    <property type="entry name" value="ABC-type transport auxiliary lipoprotein component"/>
    <property type="match status" value="1"/>
</dbReference>
<comment type="caution">
    <text evidence="3">The sequence shown here is derived from an EMBL/GenBank/DDBJ whole genome shotgun (WGS) entry which is preliminary data.</text>
</comment>
<keyword evidence="1" id="KW-0732">Signal</keyword>